<dbReference type="SUPFAM" id="SSF49879">
    <property type="entry name" value="SMAD/FHA domain"/>
    <property type="match status" value="1"/>
</dbReference>
<dbReference type="GeneID" id="104742005"/>
<dbReference type="CDD" id="cd09880">
    <property type="entry name" value="PIN_Smg5-6-like"/>
    <property type="match status" value="1"/>
</dbReference>
<gene>
    <name evidence="4" type="primary">LOC104742005</name>
</gene>
<dbReference type="InterPro" id="IPR029060">
    <property type="entry name" value="PIN-like_dom_sf"/>
</dbReference>
<dbReference type="InterPro" id="IPR000253">
    <property type="entry name" value="FHA_dom"/>
</dbReference>
<dbReference type="SUPFAM" id="SSF88723">
    <property type="entry name" value="PIN domain-like"/>
    <property type="match status" value="1"/>
</dbReference>
<feature type="domain" description="FHA" evidence="2">
    <location>
        <begin position="64"/>
        <end position="115"/>
    </location>
</feature>
<feature type="compositionally biased region" description="Polar residues" evidence="1">
    <location>
        <begin position="890"/>
        <end position="902"/>
    </location>
</feature>
<sequence length="1420" mass="156500">MEVKEEKLLEEEQRVPEKTIPVFTVLKNGAILKNIFVVNSRDFSSPERNGSMVSGDDDEVEETLVVGRHPDCDILLTHPSISRFHLEIRSISSRQRLFVTDLSSVHGTWVRDLRVEPHACVEVEEGDTIRIGGSTRIYRLHWIPLSRAYDFENPFVSPLDASMVMEQEEENIMIEAESLEVAKHQSLVNTGLSDDGDLHLDVTSEGTGSSVPSEDEDTYVTTREMSLPLAFPSVLALAGDSARSQELQFKEDLQTSTEWDLDVLEAGEDKPKSSSSPSKQQSGGYLERLGCSDLLVAAEADECNVRGDGGLHLNVISERMESSVPNEEDPFLNIMIEAESLEVAKHQSLVNTGLSDDGDLHLDVTSEGTGSSVPSEDEDTYVTTREMSLPLAFPSVLALAGDSARSQELQFKEDLQTSTEWDLDVLEAGEDKPKSSSSPSKQQSGGYLERLGCSDLLVAAEADECNVRGDGGLHLNVISERMESSVPNEEDPFLVAKETLSLQLSTDSINLEILRLTEDVQASPELSISSVEVNAEIPSSGCSPSKGKIDDCFEASSCSAPELTIKVEILSLHPEVSEETELVTKEVMEASAKPLSKADNMSHEENRETEVSRQVIAVSPNSFSQAEPTLEILTDEAPGLLGSEVLSEVAVDTEIENLLHQKSNAETKADIQNHKDNGESEVSRKVIAVSTKSLSQAETTLEILTEEARGLEVQSEVAIETERENVLHQTSNGEAKVGSRQVSEVSDCLSAGNEGLSRINTEDIQSLCSSWQPMPESEVGAQSEIWNDVNSAGHQNTKSGMTREIGKIFDEGSSSCLSEVQQSGSQIFLSTSNQKPKPELSIGSGRSEKYYSLSEIKGEESTDKWCPILSTLAAETFGDTKPIEELPSDETGSQENQTPQTYTDRDDVLSEMDSSSTCNIWSRRGKAASVLQIRTNKSEGKQQYTGKQPKDKFHRRQALSDKSISLTVHHGAENLEPEIFTPDKENLSPSSHMLKRLQEIGDVKDSKSSSKLSGRSCSSLVHSKLSGRSCSSLVHSSIAIVASEAFAEPEIFTPDKENLTPNSHMLKRLREFGDFKGTKGSSSKATRKPFFDHLEANVMAEQKPEDLQSMSSKSKVKHEPVALKKKAERVPFQPLLDKSSSQSQSYTEASTASARNNNSRGIRSSSVLSDGKSKMKWTIVLDTSSLLDKESRKPLHLLQGLKGTHLVVPRTVLRELNEVKRSRSLLFRRRTEMASSALDWIEECEVNSKWWIQVQSPSEETKATAPTPPVTPQSNGSLAFPFSLHWNTYAPEIDSPTSEDQVLECALLYRNRNRDEKLVLLSNDATLKIKAMAEGVICETPHEFYESLVNPFSERFMWTESTPRGRTWSHLDDVVLRERYNNRACRRKSTYNGGGRGESGAAAKGLKLILLHNSHYGHTH</sequence>
<protein>
    <submittedName>
        <fullName evidence="4">FHA domain-containing protein PS1-like</fullName>
    </submittedName>
</protein>
<name>A0ABM0VUG0_CAMSA</name>
<feature type="region of interest" description="Disordered" evidence="1">
    <location>
        <begin position="877"/>
        <end position="916"/>
    </location>
</feature>
<reference evidence="4" key="2">
    <citation type="submission" date="2025-08" db="UniProtKB">
        <authorList>
            <consortium name="RefSeq"/>
        </authorList>
    </citation>
    <scope>IDENTIFICATION</scope>
    <source>
        <tissue evidence="4">Leaf</tissue>
    </source>
</reference>
<feature type="region of interest" description="Disordered" evidence="1">
    <location>
        <begin position="1102"/>
        <end position="1167"/>
    </location>
</feature>
<keyword evidence="3" id="KW-1185">Reference proteome</keyword>
<dbReference type="InterPro" id="IPR002716">
    <property type="entry name" value="PIN_dom"/>
</dbReference>
<dbReference type="Proteomes" id="UP000694864">
    <property type="component" value="Chromosome 14"/>
</dbReference>
<organism evidence="3 4">
    <name type="scientific">Camelina sativa</name>
    <name type="common">False flax</name>
    <name type="synonym">Myagrum sativum</name>
    <dbReference type="NCBI Taxonomy" id="90675"/>
    <lineage>
        <taxon>Eukaryota</taxon>
        <taxon>Viridiplantae</taxon>
        <taxon>Streptophyta</taxon>
        <taxon>Embryophyta</taxon>
        <taxon>Tracheophyta</taxon>
        <taxon>Spermatophyta</taxon>
        <taxon>Magnoliopsida</taxon>
        <taxon>eudicotyledons</taxon>
        <taxon>Gunneridae</taxon>
        <taxon>Pentapetalae</taxon>
        <taxon>rosids</taxon>
        <taxon>malvids</taxon>
        <taxon>Brassicales</taxon>
        <taxon>Brassicaceae</taxon>
        <taxon>Camelineae</taxon>
        <taxon>Camelina</taxon>
    </lineage>
</organism>
<evidence type="ECO:0000313" key="4">
    <source>
        <dbReference type="RefSeq" id="XP_010461265.1"/>
    </source>
</evidence>
<dbReference type="SMART" id="SM00240">
    <property type="entry name" value="FHA"/>
    <property type="match status" value="1"/>
</dbReference>
<reference evidence="3" key="1">
    <citation type="journal article" date="2014" name="Nat. Commun.">
        <title>The emerging biofuel crop Camelina sativa retains a highly undifferentiated hexaploid genome structure.</title>
        <authorList>
            <person name="Kagale S."/>
            <person name="Koh C."/>
            <person name="Nixon J."/>
            <person name="Bollina V."/>
            <person name="Clarke W.E."/>
            <person name="Tuteja R."/>
            <person name="Spillane C."/>
            <person name="Robinson S.J."/>
            <person name="Links M.G."/>
            <person name="Clarke C."/>
            <person name="Higgins E.E."/>
            <person name="Huebert T."/>
            <person name="Sharpe A.G."/>
            <person name="Parkin I.A."/>
        </authorList>
    </citation>
    <scope>NUCLEOTIDE SEQUENCE [LARGE SCALE GENOMIC DNA]</scope>
    <source>
        <strain evidence="3">cv. DH55</strain>
    </source>
</reference>
<evidence type="ECO:0000259" key="2">
    <source>
        <dbReference type="PROSITE" id="PS50006"/>
    </source>
</evidence>
<dbReference type="InterPro" id="IPR008984">
    <property type="entry name" value="SMAD_FHA_dom_sf"/>
</dbReference>
<evidence type="ECO:0000256" key="1">
    <source>
        <dbReference type="SAM" id="MobiDB-lite"/>
    </source>
</evidence>
<dbReference type="CDD" id="cd22691">
    <property type="entry name" value="FHA_PS1-like"/>
    <property type="match status" value="1"/>
</dbReference>
<accession>A0ABM0VUG0</accession>
<feature type="compositionally biased region" description="Low complexity" evidence="1">
    <location>
        <begin position="1139"/>
        <end position="1166"/>
    </location>
</feature>
<dbReference type="PANTHER" id="PTHR22593:SF8">
    <property type="entry name" value="FHA DOMAIN-CONTAINING PROTEIN PS1"/>
    <property type="match status" value="1"/>
</dbReference>
<evidence type="ECO:0000313" key="3">
    <source>
        <dbReference type="Proteomes" id="UP000694864"/>
    </source>
</evidence>
<dbReference type="PANTHER" id="PTHR22593">
    <property type="entry name" value="TRANSMEMBRANE PROTEIN 18"/>
    <property type="match status" value="1"/>
</dbReference>
<dbReference type="PROSITE" id="PS50006">
    <property type="entry name" value="FHA_DOMAIN"/>
    <property type="match status" value="1"/>
</dbReference>
<feature type="region of interest" description="Disordered" evidence="1">
    <location>
        <begin position="933"/>
        <end position="961"/>
    </location>
</feature>
<dbReference type="Gene3D" id="3.40.50.1010">
    <property type="entry name" value="5'-nuclease"/>
    <property type="match status" value="1"/>
</dbReference>
<dbReference type="Pfam" id="PF13638">
    <property type="entry name" value="PIN_4"/>
    <property type="match status" value="1"/>
</dbReference>
<dbReference type="Gene3D" id="2.60.200.20">
    <property type="match status" value="1"/>
</dbReference>
<proteinExistence type="predicted"/>
<dbReference type="RefSeq" id="XP_010461265.1">
    <property type="nucleotide sequence ID" value="XM_010462963.2"/>
</dbReference>
<feature type="region of interest" description="Disordered" evidence="1">
    <location>
        <begin position="193"/>
        <end position="218"/>
    </location>
</feature>
<dbReference type="Pfam" id="PF00498">
    <property type="entry name" value="FHA"/>
    <property type="match status" value="1"/>
</dbReference>